<protein>
    <submittedName>
        <fullName evidence="1">Expressed protein</fullName>
    </submittedName>
</protein>
<dbReference type="EMBL" id="GL348715">
    <property type="protein sequence ID" value="EFH61294.1"/>
    <property type="molecule type" value="Genomic_DNA"/>
</dbReference>
<accession>D7L335</accession>
<reference evidence="2" key="1">
    <citation type="journal article" date="2011" name="Nat. Genet.">
        <title>The Arabidopsis lyrata genome sequence and the basis of rapid genome size change.</title>
        <authorList>
            <person name="Hu T.T."/>
            <person name="Pattyn P."/>
            <person name="Bakker E.G."/>
            <person name="Cao J."/>
            <person name="Cheng J.-F."/>
            <person name="Clark R.M."/>
            <person name="Fahlgren N."/>
            <person name="Fawcett J.A."/>
            <person name="Grimwood J."/>
            <person name="Gundlach H."/>
            <person name="Haberer G."/>
            <person name="Hollister J.D."/>
            <person name="Ossowski S."/>
            <person name="Ottilar R.P."/>
            <person name="Salamov A.A."/>
            <person name="Schneeberger K."/>
            <person name="Spannagl M."/>
            <person name="Wang X."/>
            <person name="Yang L."/>
            <person name="Nasrallah M.E."/>
            <person name="Bergelson J."/>
            <person name="Carrington J.C."/>
            <person name="Gaut B.S."/>
            <person name="Schmutz J."/>
            <person name="Mayer K.F.X."/>
            <person name="Van de Peer Y."/>
            <person name="Grigoriev I.V."/>
            <person name="Nordborg M."/>
            <person name="Weigel D."/>
            <person name="Guo Y.-L."/>
        </authorList>
    </citation>
    <scope>NUCLEOTIDE SEQUENCE [LARGE SCALE GENOMIC DNA]</scope>
    <source>
        <strain evidence="2">cv. MN47</strain>
    </source>
</reference>
<dbReference type="Gene3D" id="3.20.20.100">
    <property type="entry name" value="NADP-dependent oxidoreductase domain"/>
    <property type="match status" value="1"/>
</dbReference>
<sequence length="64" mass="6725">MANAITFFELNTGVKFPSVGLGTWQASPGLIGDAVAAAVKVGEVGELSEIFQWKGEVARGCPDW</sequence>
<dbReference type="Proteomes" id="UP000008694">
    <property type="component" value="Unassembled WGS sequence"/>
</dbReference>
<dbReference type="eggNOG" id="KOG1577">
    <property type="taxonomic scope" value="Eukaryota"/>
</dbReference>
<dbReference type="STRING" id="81972.D7L335"/>
<dbReference type="AlphaFoldDB" id="D7L335"/>
<keyword evidence="2" id="KW-1185">Reference proteome</keyword>
<dbReference type="HOGENOM" id="CLU_2870630_0_0_1"/>
<organism evidence="2">
    <name type="scientific">Arabidopsis lyrata subsp. lyrata</name>
    <name type="common">Lyre-leaved rock-cress</name>
    <dbReference type="NCBI Taxonomy" id="81972"/>
    <lineage>
        <taxon>Eukaryota</taxon>
        <taxon>Viridiplantae</taxon>
        <taxon>Streptophyta</taxon>
        <taxon>Embryophyta</taxon>
        <taxon>Tracheophyta</taxon>
        <taxon>Spermatophyta</taxon>
        <taxon>Magnoliopsida</taxon>
        <taxon>eudicotyledons</taxon>
        <taxon>Gunneridae</taxon>
        <taxon>Pentapetalae</taxon>
        <taxon>rosids</taxon>
        <taxon>malvids</taxon>
        <taxon>Brassicales</taxon>
        <taxon>Brassicaceae</taxon>
        <taxon>Camelineae</taxon>
        <taxon>Arabidopsis</taxon>
    </lineage>
</organism>
<dbReference type="Gramene" id="scaffold_301673.1">
    <property type="protein sequence ID" value="scaffold_301673.1"/>
    <property type="gene ID" value="scaffold_301673.1"/>
</dbReference>
<evidence type="ECO:0000313" key="2">
    <source>
        <dbReference type="Proteomes" id="UP000008694"/>
    </source>
</evidence>
<dbReference type="InterPro" id="IPR036812">
    <property type="entry name" value="NAD(P)_OxRdtase_dom_sf"/>
</dbReference>
<name>D7L335_ARALL</name>
<gene>
    <name evidence="1" type="ORF">ARALYDRAFT_897703</name>
</gene>
<proteinExistence type="predicted"/>
<dbReference type="SUPFAM" id="SSF51430">
    <property type="entry name" value="NAD(P)-linked oxidoreductase"/>
    <property type="match status" value="1"/>
</dbReference>
<evidence type="ECO:0000313" key="1">
    <source>
        <dbReference type="EMBL" id="EFH61294.1"/>
    </source>
</evidence>